<proteinExistence type="predicted"/>
<comment type="caution">
    <text evidence="1">The sequence shown here is derived from an EMBL/GenBank/DDBJ whole genome shotgun (WGS) entry which is preliminary data.</text>
</comment>
<evidence type="ECO:0000313" key="2">
    <source>
        <dbReference type="Proteomes" id="UP001291309"/>
    </source>
</evidence>
<gene>
    <name evidence="1" type="ORF">SYV04_08160</name>
</gene>
<dbReference type="EMBL" id="JAXIVS010000002">
    <property type="protein sequence ID" value="MDY7226354.1"/>
    <property type="molecule type" value="Genomic_DNA"/>
</dbReference>
<accession>A0ABU5GYT4</accession>
<evidence type="ECO:0000313" key="1">
    <source>
        <dbReference type="EMBL" id="MDY7226354.1"/>
    </source>
</evidence>
<dbReference type="RefSeq" id="WP_321545073.1">
    <property type="nucleotide sequence ID" value="NZ_JAXIVS010000002.1"/>
</dbReference>
<name>A0ABU5GYT4_9BACT</name>
<sequence>MDDLSRQLQAHADRLAASSVEWMYQDPFWEARYGIERARRFGSEDAHFHVRYLVQALTEQRPSVLEGYAVWLRTLLVSRGMCTLHLDQNFAGLQAALAAEGFGPDSPAHGYVQAARDALRYAPGPARTLQDSAVDLAHHAVQVLGAEVPAPFQARLEQELMLHLSYLADAVGTGHPEFFAQHLSWYATFWPRREFGVLPFARLLEALEAALAHSPSGQDEVKAVFSAARTPSEASPS</sequence>
<reference evidence="1 2" key="1">
    <citation type="submission" date="2023-12" db="EMBL/GenBank/DDBJ databases">
        <title>the genome sequence of Hyalangium sp. s54d21.</title>
        <authorList>
            <person name="Zhang X."/>
        </authorList>
    </citation>
    <scope>NUCLEOTIDE SEQUENCE [LARGE SCALE GENOMIC DNA]</scope>
    <source>
        <strain evidence="2">s54d21</strain>
    </source>
</reference>
<keyword evidence="2" id="KW-1185">Reference proteome</keyword>
<organism evidence="1 2">
    <name type="scientific">Hyalangium rubrum</name>
    <dbReference type="NCBI Taxonomy" id="3103134"/>
    <lineage>
        <taxon>Bacteria</taxon>
        <taxon>Pseudomonadati</taxon>
        <taxon>Myxococcota</taxon>
        <taxon>Myxococcia</taxon>
        <taxon>Myxococcales</taxon>
        <taxon>Cystobacterineae</taxon>
        <taxon>Archangiaceae</taxon>
        <taxon>Hyalangium</taxon>
    </lineage>
</organism>
<dbReference type="Proteomes" id="UP001291309">
    <property type="component" value="Unassembled WGS sequence"/>
</dbReference>
<protein>
    <submittedName>
        <fullName evidence="1">Uncharacterized protein</fullName>
    </submittedName>
</protein>